<evidence type="ECO:0000313" key="8">
    <source>
        <dbReference type="EMBL" id="RAM36544.1"/>
    </source>
</evidence>
<keyword evidence="6 7" id="KW-0472">Membrane</keyword>
<evidence type="ECO:0000256" key="4">
    <source>
        <dbReference type="ARBA" id="ARBA00022692"/>
    </source>
</evidence>
<protein>
    <submittedName>
        <fullName evidence="8">AEC family transporter</fullName>
    </submittedName>
</protein>
<evidence type="ECO:0000256" key="2">
    <source>
        <dbReference type="ARBA" id="ARBA00022448"/>
    </source>
</evidence>
<keyword evidence="2" id="KW-0813">Transport</keyword>
<sequence>MGGVVSGILIVSAVIAVGYLAARFRILGPEVQGALTRTAFYITNPALLYTVVAGSDIRAALGTDAPLALLSAAAVGLLYWLLSFLFFRRPAAETAVGAMASSYANANNIGIPVSLYAVGTAQHVAPVLLVQLLVLAPFYLTLLGIFGGARISWKKVLLQPLSNPMIIASALGVVVALTGWQEPDLLQKPIDMLAGGAVPMVLLAFGLSLAGRAPLQKDDGRTETLVATFLKIAGMPAIVWLLGRYVFGLEGQHLLASVIMGTLPTAQNVFLFASPYGRGMTVARDVILCTTILCVGALLVVAWAAG</sequence>
<accession>A0A328HEF7</accession>
<comment type="caution">
    <text evidence="8">The sequence shown here is derived from an EMBL/GenBank/DDBJ whole genome shotgun (WGS) entry which is preliminary data.</text>
</comment>
<proteinExistence type="predicted"/>
<gene>
    <name evidence="8" type="ORF">DBZ45_14600</name>
</gene>
<feature type="transmembrane region" description="Helical" evidence="7">
    <location>
        <begin position="38"/>
        <end position="61"/>
    </location>
</feature>
<dbReference type="PANTHER" id="PTHR36838:SF3">
    <property type="entry name" value="TRANSPORTER AUXIN EFFLUX CARRIER EC FAMILY"/>
    <property type="match status" value="1"/>
</dbReference>
<feature type="transmembrane region" description="Helical" evidence="7">
    <location>
        <begin position="192"/>
        <end position="213"/>
    </location>
</feature>
<organism evidence="8 9">
    <name type="scientific">Arthrobacter globiformis</name>
    <dbReference type="NCBI Taxonomy" id="1665"/>
    <lineage>
        <taxon>Bacteria</taxon>
        <taxon>Bacillati</taxon>
        <taxon>Actinomycetota</taxon>
        <taxon>Actinomycetes</taxon>
        <taxon>Micrococcales</taxon>
        <taxon>Micrococcaceae</taxon>
        <taxon>Arthrobacter</taxon>
    </lineage>
</organism>
<evidence type="ECO:0000256" key="7">
    <source>
        <dbReference type="SAM" id="Phobius"/>
    </source>
</evidence>
<comment type="subcellular location">
    <subcellularLocation>
        <location evidence="1">Membrane</location>
        <topology evidence="1">Multi-pass membrane protein</topology>
    </subcellularLocation>
</comment>
<feature type="transmembrane region" description="Helical" evidence="7">
    <location>
        <begin position="124"/>
        <end position="149"/>
    </location>
</feature>
<keyword evidence="3" id="KW-1003">Cell membrane</keyword>
<evidence type="ECO:0000313" key="9">
    <source>
        <dbReference type="Proteomes" id="UP000249166"/>
    </source>
</evidence>
<feature type="transmembrane region" description="Helical" evidence="7">
    <location>
        <begin position="286"/>
        <end position="305"/>
    </location>
</feature>
<dbReference type="EMBL" id="QLNP01000090">
    <property type="protein sequence ID" value="RAM36544.1"/>
    <property type="molecule type" value="Genomic_DNA"/>
</dbReference>
<evidence type="ECO:0000256" key="5">
    <source>
        <dbReference type="ARBA" id="ARBA00022989"/>
    </source>
</evidence>
<feature type="transmembrane region" description="Helical" evidence="7">
    <location>
        <begin position="253"/>
        <end position="274"/>
    </location>
</feature>
<feature type="transmembrane region" description="Helical" evidence="7">
    <location>
        <begin position="94"/>
        <end position="118"/>
    </location>
</feature>
<name>A0A328HEF7_ARTGO</name>
<dbReference type="InterPro" id="IPR004776">
    <property type="entry name" value="Mem_transp_PIN-like"/>
</dbReference>
<feature type="transmembrane region" description="Helical" evidence="7">
    <location>
        <begin position="161"/>
        <end position="180"/>
    </location>
</feature>
<feature type="transmembrane region" description="Helical" evidence="7">
    <location>
        <begin position="6"/>
        <end position="26"/>
    </location>
</feature>
<dbReference type="Proteomes" id="UP000249166">
    <property type="component" value="Unassembled WGS sequence"/>
</dbReference>
<dbReference type="GO" id="GO:0055085">
    <property type="term" value="P:transmembrane transport"/>
    <property type="evidence" value="ECO:0007669"/>
    <property type="project" value="InterPro"/>
</dbReference>
<evidence type="ECO:0000256" key="1">
    <source>
        <dbReference type="ARBA" id="ARBA00004141"/>
    </source>
</evidence>
<evidence type="ECO:0000256" key="6">
    <source>
        <dbReference type="ARBA" id="ARBA00023136"/>
    </source>
</evidence>
<dbReference type="Pfam" id="PF03547">
    <property type="entry name" value="Mem_trans"/>
    <property type="match status" value="1"/>
</dbReference>
<dbReference type="AlphaFoldDB" id="A0A328HEF7"/>
<keyword evidence="5 7" id="KW-1133">Transmembrane helix</keyword>
<evidence type="ECO:0000256" key="3">
    <source>
        <dbReference type="ARBA" id="ARBA00022475"/>
    </source>
</evidence>
<feature type="transmembrane region" description="Helical" evidence="7">
    <location>
        <begin position="67"/>
        <end position="87"/>
    </location>
</feature>
<reference evidence="8 9" key="1">
    <citation type="submission" date="2018-04" db="EMBL/GenBank/DDBJ databases">
        <title>Bacteria isolated from cave deposits of Manipur.</title>
        <authorList>
            <person name="Sahoo D."/>
            <person name="Sarangthem I."/>
            <person name="Nandeibam J."/>
        </authorList>
    </citation>
    <scope>NUCLEOTIDE SEQUENCE [LARGE SCALE GENOMIC DNA]</scope>
    <source>
        <strain evidence="9">mrc11</strain>
    </source>
</reference>
<dbReference type="OrthoDB" id="5405318at2"/>
<keyword evidence="4 7" id="KW-0812">Transmembrane</keyword>
<dbReference type="PANTHER" id="PTHR36838">
    <property type="entry name" value="AUXIN EFFLUX CARRIER FAMILY PROTEIN"/>
    <property type="match status" value="1"/>
</dbReference>
<dbReference type="GO" id="GO:0016020">
    <property type="term" value="C:membrane"/>
    <property type="evidence" value="ECO:0007669"/>
    <property type="project" value="UniProtKB-SubCell"/>
</dbReference>
<feature type="transmembrane region" description="Helical" evidence="7">
    <location>
        <begin position="225"/>
        <end position="247"/>
    </location>
</feature>
<dbReference type="RefSeq" id="WP_111904610.1">
    <property type="nucleotide sequence ID" value="NZ_QLNP01000090.1"/>
</dbReference>